<dbReference type="AlphaFoldDB" id="A0AA36JAI8"/>
<feature type="compositionally biased region" description="Basic and acidic residues" evidence="1">
    <location>
        <begin position="266"/>
        <end position="276"/>
    </location>
</feature>
<accession>A0AA36JAI8</accession>
<sequence>MADVLQSAVAFQLHWTLVPQTQETERQVANIGSQAFSCQYQRVMGISAIQAARLAKHGQVCLPAGCEGYDLEDDMIDDRPAPIALGMPCLVGLELMAYLGIEESAEGEIHRLKVVGAASDSGARLVPRRAVLPLPTEGARVGDWVLPVELPQAERRFLGCTGLCLEHLEKEHGKDFMLVAFPSTCPQVPPELVQLPPEKLVSLPSKHTDVLTPLEAQILKQREVQEELKKAALPGATEPDAELELESGDSCTCQSSEDEEEEEAEAPEKRRRLEDG</sequence>
<reference evidence="2" key="1">
    <citation type="submission" date="2023-08" db="EMBL/GenBank/DDBJ databases">
        <authorList>
            <person name="Chen Y."/>
            <person name="Shah S."/>
            <person name="Dougan E. K."/>
            <person name="Thang M."/>
            <person name="Chan C."/>
        </authorList>
    </citation>
    <scope>NUCLEOTIDE SEQUENCE</scope>
</reference>
<organism evidence="2 3">
    <name type="scientific">Effrenium voratum</name>
    <dbReference type="NCBI Taxonomy" id="2562239"/>
    <lineage>
        <taxon>Eukaryota</taxon>
        <taxon>Sar</taxon>
        <taxon>Alveolata</taxon>
        <taxon>Dinophyceae</taxon>
        <taxon>Suessiales</taxon>
        <taxon>Symbiodiniaceae</taxon>
        <taxon>Effrenium</taxon>
    </lineage>
</organism>
<dbReference type="Proteomes" id="UP001178507">
    <property type="component" value="Unassembled WGS sequence"/>
</dbReference>
<proteinExistence type="predicted"/>
<dbReference type="EMBL" id="CAUJNA010003461">
    <property type="protein sequence ID" value="CAJ1402640.1"/>
    <property type="molecule type" value="Genomic_DNA"/>
</dbReference>
<protein>
    <submittedName>
        <fullName evidence="2">Uncharacterized protein</fullName>
    </submittedName>
</protein>
<feature type="region of interest" description="Disordered" evidence="1">
    <location>
        <begin position="232"/>
        <end position="276"/>
    </location>
</feature>
<evidence type="ECO:0000256" key="1">
    <source>
        <dbReference type="SAM" id="MobiDB-lite"/>
    </source>
</evidence>
<evidence type="ECO:0000313" key="2">
    <source>
        <dbReference type="EMBL" id="CAJ1402640.1"/>
    </source>
</evidence>
<gene>
    <name evidence="2" type="ORF">EVOR1521_LOCUS25478</name>
</gene>
<evidence type="ECO:0000313" key="3">
    <source>
        <dbReference type="Proteomes" id="UP001178507"/>
    </source>
</evidence>
<keyword evidence="3" id="KW-1185">Reference proteome</keyword>
<comment type="caution">
    <text evidence="2">The sequence shown here is derived from an EMBL/GenBank/DDBJ whole genome shotgun (WGS) entry which is preliminary data.</text>
</comment>
<name>A0AA36JAI8_9DINO</name>
<feature type="compositionally biased region" description="Acidic residues" evidence="1">
    <location>
        <begin position="256"/>
        <end position="265"/>
    </location>
</feature>